<dbReference type="Proteomes" id="UP000885382">
    <property type="component" value="Unassembled WGS sequence"/>
</dbReference>
<accession>A0A1L7AWQ4</accession>
<reference evidence="1" key="1">
    <citation type="submission" date="2018-06" db="EMBL/GenBank/DDBJ databases">
        <authorList>
            <person name="Ashton P.M."/>
            <person name="Dallman T."/>
            <person name="Nair S."/>
            <person name="De Pinna E."/>
            <person name="Peters T."/>
            <person name="Grant K."/>
        </authorList>
    </citation>
    <scope>NUCLEOTIDE SEQUENCE [LARGE SCALE GENOMIC DNA]</scope>
    <source>
        <strain evidence="1">462023</strain>
    </source>
</reference>
<dbReference type="EMBL" id="RTJF01000072">
    <property type="protein sequence ID" value="MJL96429.1"/>
    <property type="molecule type" value="Genomic_DNA"/>
</dbReference>
<gene>
    <name evidence="1" type="ORF">DNX30_27790</name>
</gene>
<sequence>MPPQPVTTFHSTMSVRVRASHACCSNSTSYEHPSSKLLSYLAWKKRSWLRSNTQRIAELAYFSCN</sequence>
<evidence type="ECO:0000313" key="1">
    <source>
        <dbReference type="EMBL" id="MJL96429.1"/>
    </source>
</evidence>
<name>A0A1L7AWQ4_ECOLX</name>
<protein>
    <submittedName>
        <fullName evidence="1">Uncharacterized protein</fullName>
    </submittedName>
</protein>
<comment type="caution">
    <text evidence="1">The sequence shown here is derived from an EMBL/GenBank/DDBJ whole genome shotgun (WGS) entry which is preliminary data.</text>
</comment>
<dbReference type="AlphaFoldDB" id="A0A1L7AWQ4"/>
<organism evidence="1">
    <name type="scientific">Escherichia coli</name>
    <dbReference type="NCBI Taxonomy" id="562"/>
    <lineage>
        <taxon>Bacteria</taxon>
        <taxon>Pseudomonadati</taxon>
        <taxon>Pseudomonadota</taxon>
        <taxon>Gammaproteobacteria</taxon>
        <taxon>Enterobacterales</taxon>
        <taxon>Enterobacteriaceae</taxon>
        <taxon>Escherichia</taxon>
    </lineage>
</organism>
<proteinExistence type="predicted"/>